<evidence type="ECO:0000259" key="1">
    <source>
        <dbReference type="Pfam" id="PF00534"/>
    </source>
</evidence>
<feature type="domain" description="Glycosyltransferase subfamily 4-like N-terminal" evidence="2">
    <location>
        <begin position="26"/>
        <end position="194"/>
    </location>
</feature>
<evidence type="ECO:0000313" key="3">
    <source>
        <dbReference type="EMBL" id="NRT55112.1"/>
    </source>
</evidence>
<dbReference type="InterPro" id="IPR028098">
    <property type="entry name" value="Glyco_trans_4-like_N"/>
</dbReference>
<dbReference type="Pfam" id="PF00534">
    <property type="entry name" value="Glycos_transf_1"/>
    <property type="match status" value="1"/>
</dbReference>
<feature type="domain" description="Glycosyl transferase family 1" evidence="1">
    <location>
        <begin position="211"/>
        <end position="375"/>
    </location>
</feature>
<protein>
    <submittedName>
        <fullName evidence="3">Glycosyltransferase involved in cell wall biosynthesis</fullName>
    </submittedName>
</protein>
<dbReference type="InterPro" id="IPR050194">
    <property type="entry name" value="Glycosyltransferase_grp1"/>
</dbReference>
<dbReference type="InterPro" id="IPR001296">
    <property type="entry name" value="Glyco_trans_1"/>
</dbReference>
<proteinExistence type="predicted"/>
<accession>A0ABX2FYS1</accession>
<dbReference type="Proteomes" id="UP001516061">
    <property type="component" value="Unassembled WGS sequence"/>
</dbReference>
<evidence type="ECO:0000313" key="4">
    <source>
        <dbReference type="Proteomes" id="UP001516061"/>
    </source>
</evidence>
<dbReference type="EMBL" id="JABSNM010000003">
    <property type="protein sequence ID" value="NRT55112.1"/>
    <property type="molecule type" value="Genomic_DNA"/>
</dbReference>
<organism evidence="3 4">
    <name type="scientific">Sphaerotilus uruguayifluvii</name>
    <dbReference type="NCBI Taxonomy" id="2735897"/>
    <lineage>
        <taxon>Bacteria</taxon>
        <taxon>Pseudomonadati</taxon>
        <taxon>Pseudomonadota</taxon>
        <taxon>Betaproteobacteria</taxon>
        <taxon>Burkholderiales</taxon>
        <taxon>Sphaerotilaceae</taxon>
        <taxon>Sphaerotilus</taxon>
    </lineage>
</organism>
<sequence length="401" mass="44995">MNKPAVQPPLRRVLYHHRTQGKAVEGVHIRGITDALRAEGVTVDIISLPGADPYASPKALSPTKQARPWMKWVTSLPEPLFELAELGYNAVAGWRIRESLNAHKDVDLIYERYSLYMFVAVMIARARRIPVILEINDSTTVYRVRPLFFQRLATMIERWVFRNANGLVFVSGAFRDHVSKAHGGKIAPTIVSHNAANIDKFSPTPEQRAAARAKWKLDGSVVCGYLGAFVPWHAIDQFVYKIADRLKANPQLKLLLVGDGATFPTVQEFVQKNGLQDQVVMTGRVSHDEVPGLLAAMDMAVLPSAGDYTSPVKLFEFMACGIPPVAPDFVPIREVLKEDETGWMFKAGDLESAVQMVLRRSQDSDNLRRVGQAARAYIARERQWRNNILQLVDFREQVKGR</sequence>
<keyword evidence="4" id="KW-1185">Reference proteome</keyword>
<dbReference type="Pfam" id="PF13579">
    <property type="entry name" value="Glyco_trans_4_4"/>
    <property type="match status" value="1"/>
</dbReference>
<dbReference type="Gene3D" id="3.40.50.2000">
    <property type="entry name" value="Glycogen Phosphorylase B"/>
    <property type="match status" value="2"/>
</dbReference>
<gene>
    <name evidence="3" type="ORF">HNQ01_000822</name>
</gene>
<dbReference type="PANTHER" id="PTHR45947:SF3">
    <property type="entry name" value="SULFOQUINOVOSYL TRANSFERASE SQD2"/>
    <property type="match status" value="1"/>
</dbReference>
<dbReference type="RefSeq" id="WP_173804108.1">
    <property type="nucleotide sequence ID" value="NZ_JABSNM010000003.1"/>
</dbReference>
<reference evidence="3 4" key="1">
    <citation type="submission" date="2020-05" db="EMBL/GenBank/DDBJ databases">
        <title>Genomic Encyclopedia of Type Strains, Phase IV (KMG-V): Genome sequencing to study the core and pangenomes of soil and plant-associated prokaryotes.</title>
        <authorList>
            <person name="Whitman W."/>
        </authorList>
    </citation>
    <scope>NUCLEOTIDE SEQUENCE [LARGE SCALE GENOMIC DNA]</scope>
    <source>
        <strain evidence="3 4">C29</strain>
    </source>
</reference>
<name>A0ABX2FYS1_9BURK</name>
<dbReference type="CDD" id="cd03794">
    <property type="entry name" value="GT4_WbuB-like"/>
    <property type="match status" value="1"/>
</dbReference>
<dbReference type="PANTHER" id="PTHR45947">
    <property type="entry name" value="SULFOQUINOVOSYL TRANSFERASE SQD2"/>
    <property type="match status" value="1"/>
</dbReference>
<evidence type="ECO:0000259" key="2">
    <source>
        <dbReference type="Pfam" id="PF13579"/>
    </source>
</evidence>
<comment type="caution">
    <text evidence="3">The sequence shown here is derived from an EMBL/GenBank/DDBJ whole genome shotgun (WGS) entry which is preliminary data.</text>
</comment>
<dbReference type="SUPFAM" id="SSF53756">
    <property type="entry name" value="UDP-Glycosyltransferase/glycogen phosphorylase"/>
    <property type="match status" value="1"/>
</dbReference>